<feature type="chain" id="PRO_5035287709" evidence="1">
    <location>
        <begin position="26"/>
        <end position="135"/>
    </location>
</feature>
<accession>A0A8J6D9J4</accession>
<protein>
    <submittedName>
        <fullName evidence="2">Uncharacterized protein</fullName>
    </submittedName>
</protein>
<reference evidence="2 3" key="1">
    <citation type="journal article" date="2021" name="bioRxiv">
        <title>The Gossypium anomalum genome as a resource for cotton improvement and evolutionary analysis of hybrid incompatibility.</title>
        <authorList>
            <person name="Grover C.E."/>
            <person name="Yuan D."/>
            <person name="Arick M.A."/>
            <person name="Miller E.R."/>
            <person name="Hu G."/>
            <person name="Peterson D.G."/>
            <person name="Wendel J.F."/>
            <person name="Udall J.A."/>
        </authorList>
    </citation>
    <scope>NUCLEOTIDE SEQUENCE [LARGE SCALE GENOMIC DNA]</scope>
    <source>
        <strain evidence="2">JFW-Udall</strain>
        <tissue evidence="2">Leaf</tissue>
    </source>
</reference>
<sequence>MELIGGIFIAVFCLSFFALQTPCTSLQIQLQSSIEQGKRKRVELASPTVQLPRKLRFAEEVALQGNVAQATFDFKHQEAGRCKANQKEEATVRGNRGKKATMEGRRARPFTLFDNGLFQCKKTTSIHNKYFPVAP</sequence>
<keyword evidence="3" id="KW-1185">Reference proteome</keyword>
<dbReference type="Proteomes" id="UP000701853">
    <property type="component" value="Chromosome 3"/>
</dbReference>
<name>A0A8J6D9J4_9ROSI</name>
<evidence type="ECO:0000256" key="1">
    <source>
        <dbReference type="SAM" id="SignalP"/>
    </source>
</evidence>
<feature type="signal peptide" evidence="1">
    <location>
        <begin position="1"/>
        <end position="25"/>
    </location>
</feature>
<proteinExistence type="predicted"/>
<evidence type="ECO:0000313" key="2">
    <source>
        <dbReference type="EMBL" id="KAG8498800.1"/>
    </source>
</evidence>
<keyword evidence="1" id="KW-0732">Signal</keyword>
<dbReference type="EMBL" id="JAHUZN010000003">
    <property type="protein sequence ID" value="KAG8498800.1"/>
    <property type="molecule type" value="Genomic_DNA"/>
</dbReference>
<evidence type="ECO:0000313" key="3">
    <source>
        <dbReference type="Proteomes" id="UP000701853"/>
    </source>
</evidence>
<organism evidence="2 3">
    <name type="scientific">Gossypium anomalum</name>
    <dbReference type="NCBI Taxonomy" id="47600"/>
    <lineage>
        <taxon>Eukaryota</taxon>
        <taxon>Viridiplantae</taxon>
        <taxon>Streptophyta</taxon>
        <taxon>Embryophyta</taxon>
        <taxon>Tracheophyta</taxon>
        <taxon>Spermatophyta</taxon>
        <taxon>Magnoliopsida</taxon>
        <taxon>eudicotyledons</taxon>
        <taxon>Gunneridae</taxon>
        <taxon>Pentapetalae</taxon>
        <taxon>rosids</taxon>
        <taxon>malvids</taxon>
        <taxon>Malvales</taxon>
        <taxon>Malvaceae</taxon>
        <taxon>Malvoideae</taxon>
        <taxon>Gossypium</taxon>
    </lineage>
</organism>
<gene>
    <name evidence="2" type="ORF">CXB51_005689</name>
</gene>
<dbReference type="AlphaFoldDB" id="A0A8J6D9J4"/>
<comment type="caution">
    <text evidence="2">The sequence shown here is derived from an EMBL/GenBank/DDBJ whole genome shotgun (WGS) entry which is preliminary data.</text>
</comment>